<evidence type="ECO:0000313" key="7">
    <source>
        <dbReference type="EMBL" id="VEN53437.1"/>
    </source>
</evidence>
<evidence type="ECO:0000259" key="6">
    <source>
        <dbReference type="Pfam" id="PF08264"/>
    </source>
</evidence>
<dbReference type="Proteomes" id="UP000410492">
    <property type="component" value="Unassembled WGS sequence"/>
</dbReference>
<reference evidence="7 8" key="1">
    <citation type="submission" date="2019-01" db="EMBL/GenBank/DDBJ databases">
        <authorList>
            <person name="Sayadi A."/>
        </authorList>
    </citation>
    <scope>NUCLEOTIDE SEQUENCE [LARGE SCALE GENOMIC DNA]</scope>
</reference>
<evidence type="ECO:0000256" key="2">
    <source>
        <dbReference type="ARBA" id="ARBA00022741"/>
    </source>
</evidence>
<sequence>MAPFMPFLAQHLHQRLPVPEWIEGKGEGFPEKLAYHDRDLERNVEKVLEIVIAVRRLKKIFNITLKHKPEG</sequence>
<dbReference type="GO" id="GO:0006418">
    <property type="term" value="P:tRNA aminoacylation for protein translation"/>
    <property type="evidence" value="ECO:0007669"/>
    <property type="project" value="InterPro"/>
</dbReference>
<evidence type="ECO:0000256" key="1">
    <source>
        <dbReference type="ARBA" id="ARBA00022598"/>
    </source>
</evidence>
<dbReference type="Gene3D" id="1.10.730.10">
    <property type="entry name" value="Isoleucyl-tRNA Synthetase, Domain 1"/>
    <property type="match status" value="1"/>
</dbReference>
<keyword evidence="3" id="KW-0067">ATP-binding</keyword>
<gene>
    <name evidence="7" type="ORF">CALMAC_LOCUS13235</name>
</gene>
<name>A0A653CZT9_CALMS</name>
<protein>
    <recommendedName>
        <fullName evidence="6">Methionyl/Valyl/Leucyl/Isoleucyl-tRNA synthetase anticodon-binding domain-containing protein</fullName>
    </recommendedName>
</protein>
<evidence type="ECO:0000256" key="3">
    <source>
        <dbReference type="ARBA" id="ARBA00022840"/>
    </source>
</evidence>
<evidence type="ECO:0000256" key="5">
    <source>
        <dbReference type="ARBA" id="ARBA00023146"/>
    </source>
</evidence>
<organism evidence="7 8">
    <name type="scientific">Callosobruchus maculatus</name>
    <name type="common">Southern cowpea weevil</name>
    <name type="synonym">Pulse bruchid</name>
    <dbReference type="NCBI Taxonomy" id="64391"/>
    <lineage>
        <taxon>Eukaryota</taxon>
        <taxon>Metazoa</taxon>
        <taxon>Ecdysozoa</taxon>
        <taxon>Arthropoda</taxon>
        <taxon>Hexapoda</taxon>
        <taxon>Insecta</taxon>
        <taxon>Pterygota</taxon>
        <taxon>Neoptera</taxon>
        <taxon>Endopterygota</taxon>
        <taxon>Coleoptera</taxon>
        <taxon>Polyphaga</taxon>
        <taxon>Cucujiformia</taxon>
        <taxon>Chrysomeloidea</taxon>
        <taxon>Chrysomelidae</taxon>
        <taxon>Bruchinae</taxon>
        <taxon>Bruchini</taxon>
        <taxon>Callosobruchus</taxon>
    </lineage>
</organism>
<evidence type="ECO:0000313" key="8">
    <source>
        <dbReference type="Proteomes" id="UP000410492"/>
    </source>
</evidence>
<dbReference type="EMBL" id="CAACVG010009502">
    <property type="protein sequence ID" value="VEN53437.1"/>
    <property type="molecule type" value="Genomic_DNA"/>
</dbReference>
<keyword evidence="2" id="KW-0547">Nucleotide-binding</keyword>
<dbReference type="SUPFAM" id="SSF47323">
    <property type="entry name" value="Anticodon-binding domain of a subclass of class I aminoacyl-tRNA synthetases"/>
    <property type="match status" value="1"/>
</dbReference>
<dbReference type="GO" id="GO:0005524">
    <property type="term" value="F:ATP binding"/>
    <property type="evidence" value="ECO:0007669"/>
    <property type="project" value="UniProtKB-KW"/>
</dbReference>
<dbReference type="AlphaFoldDB" id="A0A653CZT9"/>
<dbReference type="GO" id="GO:0004812">
    <property type="term" value="F:aminoacyl-tRNA ligase activity"/>
    <property type="evidence" value="ECO:0007669"/>
    <property type="project" value="UniProtKB-KW"/>
</dbReference>
<dbReference type="InterPro" id="IPR013155">
    <property type="entry name" value="M/V/L/I-tRNA-synth_anticd-bd"/>
</dbReference>
<accession>A0A653CZT9</accession>
<dbReference type="Pfam" id="PF08264">
    <property type="entry name" value="Anticodon_1"/>
    <property type="match status" value="1"/>
</dbReference>
<keyword evidence="1" id="KW-0436">Ligase</keyword>
<feature type="domain" description="Methionyl/Valyl/Leucyl/Isoleucyl-tRNA synthetase anticodon-binding" evidence="6">
    <location>
        <begin position="1"/>
        <end position="67"/>
    </location>
</feature>
<keyword evidence="5" id="KW-0030">Aminoacyl-tRNA synthetase</keyword>
<keyword evidence="8" id="KW-1185">Reference proteome</keyword>
<dbReference type="OrthoDB" id="629407at2759"/>
<feature type="non-terminal residue" evidence="7">
    <location>
        <position position="71"/>
    </location>
</feature>
<evidence type="ECO:0000256" key="4">
    <source>
        <dbReference type="ARBA" id="ARBA00022917"/>
    </source>
</evidence>
<proteinExistence type="predicted"/>
<keyword evidence="4" id="KW-0648">Protein biosynthesis</keyword>
<dbReference type="InterPro" id="IPR009080">
    <property type="entry name" value="tRNAsynth_Ia_anticodon-bd"/>
</dbReference>